<dbReference type="eggNOG" id="ENOG502QSDX">
    <property type="taxonomic scope" value="Eukaryota"/>
</dbReference>
<feature type="compositionally biased region" description="Basic and acidic residues" evidence="1">
    <location>
        <begin position="744"/>
        <end position="762"/>
    </location>
</feature>
<feature type="region of interest" description="Disordered" evidence="1">
    <location>
        <begin position="150"/>
        <end position="179"/>
    </location>
</feature>
<evidence type="ECO:0000313" key="3">
    <source>
        <dbReference type="Proteomes" id="UP000002258"/>
    </source>
</evidence>
<sequence length="900" mass="102714">MKKQSPPRTRSTSTSASSGKPMLAERTHTGPNMSLPHKVYSKKPLSKMENMNLNDTKMISSFNSDGIEKNVSQMICAFCNELLSRCLPGEIAVSLTCGDMCHKTCFGVMVDRKHMDRKLQCGLCRKQTWCTNNNLVEMLVSSVDNEDFVLNTNPDESSQDGSSRNQFSTPRTHEEFPAFTNLNNEQSRLEIYKPQIELSCDPRPLELGSDKIQDFKCVLTVKAPQIFSKSDITSEDVKYKNDVEAEIYKYFHSQIKNWQETGLAPNPDQLGNLVMFDNLYISTNEVEWDIVKVFLFSKIILFSRKDEMIGKIMIREDISSINKFSGGIILNLRNGAIPEFYFRHTNPLIIAKWESIIIQYFKWNKLDPLNRFQITTNAFEIIPNVDFPEDVRNLATMIDEDRDIPSEYFAKSIALPEPYPLNLIICVPLANLSGLPNSEYKRLIIDFLHQIRQSLRVFDRMGLVFTGRDGNGKIANKGTFVSCTNKSWTGWDRVLNDVFVYSEGVPFSNETEELKVTIDKIVDLKPFVSNTSNFVNKVLILNGNNYRREQSVSNQGVNKIILQKKLNSLLERFSITILRVGGYTESFTTFNELIMNPNDDIEAEELVLSFGSSFFRFDSFSDLNERISYIMNWKIQQTCIPSIRVDISKFELNQNLLKFNEIEINGLMKKLNKVEDIVLFVKDITPGTERNIIIGLQTLTPCNNRPQLPVQEEEMAILQYTSSWITTREKMKICYKRLDDRNQGTHHENMASKKIAEEKETPPAESTSPPMPSSPLTSESLARRQMELSIMEALSDQKISLRDYRDKINRAIHIVQGYTEGSGGSPGSSSPADSSSSSQGSRRGFCCKGNLDLDLEKVKLRRFRDNSQYSEYIARHLEKIRDLDASNAALKCQDLHLSLE</sequence>
<dbReference type="OrthoDB" id="299997at2759"/>
<feature type="compositionally biased region" description="Low complexity" evidence="1">
    <location>
        <begin position="827"/>
        <end position="843"/>
    </location>
</feature>
<dbReference type="OMA" id="SSPECEY"/>
<dbReference type="RefSeq" id="XP_001386581.2">
    <property type="nucleotide sequence ID" value="XM_001386544.1"/>
</dbReference>
<accession>A3M0M2</accession>
<reference evidence="2 3" key="1">
    <citation type="journal article" date="2007" name="Nat. Biotechnol.">
        <title>Genome sequence of the lignocellulose-bioconverting and xylose-fermenting yeast Pichia stipitis.</title>
        <authorList>
            <person name="Jeffries T.W."/>
            <person name="Grigoriev I.V."/>
            <person name="Grimwood J."/>
            <person name="Laplaza J.M."/>
            <person name="Aerts A."/>
            <person name="Salamov A."/>
            <person name="Schmutz J."/>
            <person name="Lindquist E."/>
            <person name="Dehal P."/>
            <person name="Shapiro H."/>
            <person name="Jin Y.S."/>
            <person name="Passoth V."/>
            <person name="Richardson P.M."/>
        </authorList>
    </citation>
    <scope>NUCLEOTIDE SEQUENCE [LARGE SCALE GENOMIC DNA]</scope>
    <source>
        <strain evidence="3">ATCC 58785 / CBS 6054 / NBRC 10063 / NRRL Y-11545</strain>
    </source>
</reference>
<evidence type="ECO:0000256" key="1">
    <source>
        <dbReference type="SAM" id="MobiDB-lite"/>
    </source>
</evidence>
<dbReference type="Proteomes" id="UP000002258">
    <property type="component" value="Chromosome 8"/>
</dbReference>
<dbReference type="HOGENOM" id="CLU_014759_0_0_1"/>
<dbReference type="GeneID" id="4841129"/>
<organism evidence="2 3">
    <name type="scientific">Scheffersomyces stipitis (strain ATCC 58785 / CBS 6054 / NBRC 10063 / NRRL Y-11545)</name>
    <name type="common">Yeast</name>
    <name type="synonym">Pichia stipitis</name>
    <dbReference type="NCBI Taxonomy" id="322104"/>
    <lineage>
        <taxon>Eukaryota</taxon>
        <taxon>Fungi</taxon>
        <taxon>Dikarya</taxon>
        <taxon>Ascomycota</taxon>
        <taxon>Saccharomycotina</taxon>
        <taxon>Pichiomycetes</taxon>
        <taxon>Debaryomycetaceae</taxon>
        <taxon>Scheffersomyces</taxon>
    </lineage>
</organism>
<dbReference type="EMBL" id="CP000502">
    <property type="protein sequence ID" value="ABN68552.2"/>
    <property type="molecule type" value="Genomic_DNA"/>
</dbReference>
<dbReference type="AlphaFoldDB" id="A3M0M2"/>
<feature type="compositionally biased region" description="Low complexity" evidence="1">
    <location>
        <begin position="1"/>
        <end position="18"/>
    </location>
</feature>
<dbReference type="STRING" id="322104.A3M0M2"/>
<dbReference type="FunCoup" id="A3M0M2">
    <property type="interactions" value="202"/>
</dbReference>
<keyword evidence="3" id="KW-1185">Reference proteome</keyword>
<proteinExistence type="predicted"/>
<feature type="compositionally biased region" description="Low complexity" evidence="1">
    <location>
        <begin position="763"/>
        <end position="780"/>
    </location>
</feature>
<evidence type="ECO:0000313" key="2">
    <source>
        <dbReference type="EMBL" id="ABN68552.2"/>
    </source>
</evidence>
<feature type="compositionally biased region" description="Polar residues" evidence="1">
    <location>
        <begin position="150"/>
        <end position="170"/>
    </location>
</feature>
<feature type="region of interest" description="Disordered" evidence="1">
    <location>
        <begin position="744"/>
        <end position="780"/>
    </location>
</feature>
<gene>
    <name evidence="2" type="ORF">PICST_33957</name>
</gene>
<dbReference type="InParanoid" id="A3M0M2"/>
<protein>
    <submittedName>
        <fullName evidence="2">Uncharacterized protein</fullName>
    </submittedName>
</protein>
<feature type="region of interest" description="Disordered" evidence="1">
    <location>
        <begin position="818"/>
        <end position="843"/>
    </location>
</feature>
<name>A3M0M2_PICST</name>
<dbReference type="KEGG" id="pic:PICST_33957"/>
<feature type="region of interest" description="Disordered" evidence="1">
    <location>
        <begin position="1"/>
        <end position="37"/>
    </location>
</feature>